<reference evidence="2 3" key="1">
    <citation type="journal article" date="2019" name="Sci. Rep.">
        <title>Orb-weaving spider Araneus ventricosus genome elucidates the spidroin gene catalogue.</title>
        <authorList>
            <person name="Kono N."/>
            <person name="Nakamura H."/>
            <person name="Ohtoshi R."/>
            <person name="Moran D.A.P."/>
            <person name="Shinohara A."/>
            <person name="Yoshida Y."/>
            <person name="Fujiwara M."/>
            <person name="Mori M."/>
            <person name="Tomita M."/>
            <person name="Arakawa K."/>
        </authorList>
    </citation>
    <scope>NUCLEOTIDE SEQUENCE [LARGE SCALE GENOMIC DNA]</scope>
</reference>
<comment type="caution">
    <text evidence="2">The sequence shown here is derived from an EMBL/GenBank/DDBJ whole genome shotgun (WGS) entry which is preliminary data.</text>
</comment>
<dbReference type="AlphaFoldDB" id="A0A4Y2X9L3"/>
<name>A0A4Y2X9L3_ARAVE</name>
<dbReference type="EMBL" id="BGPR01073233">
    <property type="protein sequence ID" value="GBO45898.1"/>
    <property type="molecule type" value="Genomic_DNA"/>
</dbReference>
<dbReference type="PROSITE" id="PS50878">
    <property type="entry name" value="RT_POL"/>
    <property type="match status" value="1"/>
</dbReference>
<protein>
    <recommendedName>
        <fullName evidence="1">Reverse transcriptase domain-containing protein</fullName>
    </recommendedName>
</protein>
<feature type="domain" description="Reverse transcriptase" evidence="1">
    <location>
        <begin position="1"/>
        <end position="158"/>
    </location>
</feature>
<dbReference type="InterPro" id="IPR000477">
    <property type="entry name" value="RT_dom"/>
</dbReference>
<accession>A0A4Y2X9L3</accession>
<dbReference type="Proteomes" id="UP000499080">
    <property type="component" value="Unassembled WGS sequence"/>
</dbReference>
<dbReference type="GO" id="GO:0071897">
    <property type="term" value="P:DNA biosynthetic process"/>
    <property type="evidence" value="ECO:0007669"/>
    <property type="project" value="UniProtKB-ARBA"/>
</dbReference>
<proteinExistence type="predicted"/>
<evidence type="ECO:0000259" key="1">
    <source>
        <dbReference type="PROSITE" id="PS50878"/>
    </source>
</evidence>
<dbReference type="SUPFAM" id="SSF56672">
    <property type="entry name" value="DNA/RNA polymerases"/>
    <property type="match status" value="1"/>
</dbReference>
<organism evidence="2 3">
    <name type="scientific">Araneus ventricosus</name>
    <name type="common">Orbweaver spider</name>
    <name type="synonym">Epeira ventricosa</name>
    <dbReference type="NCBI Taxonomy" id="182803"/>
    <lineage>
        <taxon>Eukaryota</taxon>
        <taxon>Metazoa</taxon>
        <taxon>Ecdysozoa</taxon>
        <taxon>Arthropoda</taxon>
        <taxon>Chelicerata</taxon>
        <taxon>Arachnida</taxon>
        <taxon>Araneae</taxon>
        <taxon>Araneomorphae</taxon>
        <taxon>Entelegynae</taxon>
        <taxon>Araneoidea</taxon>
        <taxon>Araneidae</taxon>
        <taxon>Araneus</taxon>
    </lineage>
</organism>
<gene>
    <name evidence="2" type="ORF">AVEN_145437_1</name>
</gene>
<dbReference type="Pfam" id="PF00078">
    <property type="entry name" value="RVT_1"/>
    <property type="match status" value="1"/>
</dbReference>
<dbReference type="OrthoDB" id="411871at2759"/>
<sequence>MDWSILFAILESYAISDFYKNFIFHYLIDRNVVFVDGTINTERQCFMGYPQGSVIAPGIWNIYINKILELNTEEFFVQAFADDSALVTTGRNRKELEGNTNRLLALISDKLEELKLNLSVDECQALAIRSKQNNIRQRARRSTFIRAPCFKLMTGALN</sequence>
<dbReference type="InterPro" id="IPR043502">
    <property type="entry name" value="DNA/RNA_pol_sf"/>
</dbReference>
<evidence type="ECO:0000313" key="2">
    <source>
        <dbReference type="EMBL" id="GBO45898.1"/>
    </source>
</evidence>
<evidence type="ECO:0000313" key="3">
    <source>
        <dbReference type="Proteomes" id="UP000499080"/>
    </source>
</evidence>
<keyword evidence="3" id="KW-1185">Reference proteome</keyword>